<proteinExistence type="predicted"/>
<evidence type="ECO:0000313" key="2">
    <source>
        <dbReference type="EMBL" id="TNV73371.1"/>
    </source>
</evidence>
<evidence type="ECO:0000313" key="3">
    <source>
        <dbReference type="Proteomes" id="UP000785679"/>
    </source>
</evidence>
<feature type="coiled-coil region" evidence="1">
    <location>
        <begin position="41"/>
        <end position="102"/>
    </location>
</feature>
<keyword evidence="1" id="KW-0175">Coiled coil</keyword>
<dbReference type="Proteomes" id="UP000785679">
    <property type="component" value="Unassembled WGS sequence"/>
</dbReference>
<accession>A0A8J8SWY2</accession>
<protein>
    <submittedName>
        <fullName evidence="2">Uncharacterized protein</fullName>
    </submittedName>
</protein>
<gene>
    <name evidence="2" type="ORF">FGO68_gene14696</name>
</gene>
<sequence>MRYQLGRQEAQINAFASLVGNLAGASHLISLCFDSQSKTPLNELREELNENQNRVNMDLKTMVDQRLKSMEEMMTSEIQRMTQKGEQQKQSLENQLNSFEQLTQSKQKHFQKNTPSTLIVQTKNCRIQVFLQKKEMRLHKELNDQLSSGVSVAKANMRELVLLPKWVEEAQLQISYMQSVLGDACCWEC</sequence>
<dbReference type="EMBL" id="RRYP01019063">
    <property type="protein sequence ID" value="TNV73371.1"/>
    <property type="molecule type" value="Genomic_DNA"/>
</dbReference>
<dbReference type="AlphaFoldDB" id="A0A8J8SWY2"/>
<comment type="caution">
    <text evidence="2">The sequence shown here is derived from an EMBL/GenBank/DDBJ whole genome shotgun (WGS) entry which is preliminary data.</text>
</comment>
<keyword evidence="3" id="KW-1185">Reference proteome</keyword>
<reference evidence="2" key="1">
    <citation type="submission" date="2019-06" db="EMBL/GenBank/DDBJ databases">
        <authorList>
            <person name="Zheng W."/>
        </authorList>
    </citation>
    <scope>NUCLEOTIDE SEQUENCE</scope>
    <source>
        <strain evidence="2">QDHG01</strain>
    </source>
</reference>
<evidence type="ECO:0000256" key="1">
    <source>
        <dbReference type="SAM" id="Coils"/>
    </source>
</evidence>
<organism evidence="2 3">
    <name type="scientific">Halteria grandinella</name>
    <dbReference type="NCBI Taxonomy" id="5974"/>
    <lineage>
        <taxon>Eukaryota</taxon>
        <taxon>Sar</taxon>
        <taxon>Alveolata</taxon>
        <taxon>Ciliophora</taxon>
        <taxon>Intramacronucleata</taxon>
        <taxon>Spirotrichea</taxon>
        <taxon>Stichotrichia</taxon>
        <taxon>Sporadotrichida</taxon>
        <taxon>Halteriidae</taxon>
        <taxon>Halteria</taxon>
    </lineage>
</organism>
<name>A0A8J8SWY2_HALGN</name>